<evidence type="ECO:0000256" key="11">
    <source>
        <dbReference type="HAMAP-Rule" id="MF_00160"/>
    </source>
</evidence>
<gene>
    <name evidence="11" type="primary">serC</name>
    <name evidence="13" type="ORF">DQG23_09380</name>
</gene>
<comment type="function">
    <text evidence="1 11">Catalyzes the reversible conversion of 3-phosphohydroxypyruvate to phosphoserine and of 3-hydroxy-2-oxo-4-phosphonooxybutanoate to phosphohydroxythreonine.</text>
</comment>
<dbReference type="GO" id="GO:0030170">
    <property type="term" value="F:pyridoxal phosphate binding"/>
    <property type="evidence" value="ECO:0007669"/>
    <property type="project" value="UniProtKB-UniRule"/>
</dbReference>
<keyword evidence="8 11" id="KW-0718">Serine biosynthesis</keyword>
<dbReference type="GO" id="GO:0005737">
    <property type="term" value="C:cytoplasm"/>
    <property type="evidence" value="ECO:0007669"/>
    <property type="project" value="UniProtKB-SubCell"/>
</dbReference>
<dbReference type="PANTHER" id="PTHR43247:SF1">
    <property type="entry name" value="PHOSPHOSERINE AMINOTRANSFERASE"/>
    <property type="match status" value="1"/>
</dbReference>
<dbReference type="FunFam" id="3.90.1150.10:FF:000006">
    <property type="entry name" value="Phosphoserine aminotransferase"/>
    <property type="match status" value="1"/>
</dbReference>
<feature type="binding site" evidence="11">
    <location>
        <position position="101"/>
    </location>
    <ligand>
        <name>pyridoxal 5'-phosphate</name>
        <dbReference type="ChEBI" id="CHEBI:597326"/>
    </ligand>
</feature>
<comment type="catalytic activity">
    <reaction evidence="9 11">
        <text>4-(phosphooxy)-L-threonine + 2-oxoglutarate = (R)-3-hydroxy-2-oxo-4-phosphooxybutanoate + L-glutamate</text>
        <dbReference type="Rhea" id="RHEA:16573"/>
        <dbReference type="ChEBI" id="CHEBI:16810"/>
        <dbReference type="ChEBI" id="CHEBI:29985"/>
        <dbReference type="ChEBI" id="CHEBI:58452"/>
        <dbReference type="ChEBI" id="CHEBI:58538"/>
        <dbReference type="EC" id="2.6.1.52"/>
    </reaction>
</comment>
<evidence type="ECO:0000256" key="1">
    <source>
        <dbReference type="ARBA" id="ARBA00003483"/>
    </source>
</evidence>
<dbReference type="HAMAP" id="MF_00160">
    <property type="entry name" value="SerC_aminotrans_5"/>
    <property type="match status" value="1"/>
</dbReference>
<dbReference type="AlphaFoldDB" id="A0A329MPT0"/>
<feature type="binding site" evidence="11">
    <location>
        <position position="170"/>
    </location>
    <ligand>
        <name>pyridoxal 5'-phosphate</name>
        <dbReference type="ChEBI" id="CHEBI:597326"/>
    </ligand>
</feature>
<dbReference type="InterPro" id="IPR000192">
    <property type="entry name" value="Aminotrans_V_dom"/>
</dbReference>
<comment type="catalytic activity">
    <reaction evidence="10 11">
        <text>O-phospho-L-serine + 2-oxoglutarate = 3-phosphooxypyruvate + L-glutamate</text>
        <dbReference type="Rhea" id="RHEA:14329"/>
        <dbReference type="ChEBI" id="CHEBI:16810"/>
        <dbReference type="ChEBI" id="CHEBI:18110"/>
        <dbReference type="ChEBI" id="CHEBI:29985"/>
        <dbReference type="ChEBI" id="CHEBI:57524"/>
        <dbReference type="EC" id="2.6.1.52"/>
    </reaction>
</comment>
<evidence type="ECO:0000256" key="9">
    <source>
        <dbReference type="ARBA" id="ARBA00047630"/>
    </source>
</evidence>
<keyword evidence="7 11" id="KW-0663">Pyridoxal phosphate</keyword>
<feature type="domain" description="Aminotransferase class V" evidence="12">
    <location>
        <begin position="5"/>
        <end position="346"/>
    </location>
</feature>
<protein>
    <recommendedName>
        <fullName evidence="11">Phosphoserine aminotransferase</fullName>
        <ecNumber evidence="11">2.6.1.52</ecNumber>
    </recommendedName>
    <alternativeName>
        <fullName evidence="11">Phosphohydroxythreonine aminotransferase</fullName>
        <shortName evidence="11">PSAT</shortName>
    </alternativeName>
</protein>
<dbReference type="Pfam" id="PF00266">
    <property type="entry name" value="Aminotran_5"/>
    <property type="match status" value="1"/>
</dbReference>
<comment type="similarity">
    <text evidence="3 11">Belongs to the class-V pyridoxal-phosphate-dependent aminotransferase family. SerC subfamily.</text>
</comment>
<evidence type="ECO:0000313" key="14">
    <source>
        <dbReference type="Proteomes" id="UP000250369"/>
    </source>
</evidence>
<comment type="subunit">
    <text evidence="11">Homodimer.</text>
</comment>
<dbReference type="InterPro" id="IPR015421">
    <property type="entry name" value="PyrdxlP-dep_Trfase_major"/>
</dbReference>
<evidence type="ECO:0000259" key="12">
    <source>
        <dbReference type="Pfam" id="PF00266"/>
    </source>
</evidence>
<evidence type="ECO:0000256" key="3">
    <source>
        <dbReference type="ARBA" id="ARBA00006904"/>
    </source>
</evidence>
<dbReference type="EC" id="2.6.1.52" evidence="11"/>
<organism evidence="13 14">
    <name type="scientific">Paenibacillus contaminans</name>
    <dbReference type="NCBI Taxonomy" id="450362"/>
    <lineage>
        <taxon>Bacteria</taxon>
        <taxon>Bacillati</taxon>
        <taxon>Bacillota</taxon>
        <taxon>Bacilli</taxon>
        <taxon>Bacillales</taxon>
        <taxon>Paenibacillaceae</taxon>
        <taxon>Paenibacillus</taxon>
    </lineage>
</organism>
<evidence type="ECO:0000256" key="10">
    <source>
        <dbReference type="ARBA" id="ARBA00049007"/>
    </source>
</evidence>
<accession>A0A329MPT0</accession>
<dbReference type="FunFam" id="3.40.640.10:FF:000010">
    <property type="entry name" value="Phosphoserine aminotransferase"/>
    <property type="match status" value="1"/>
</dbReference>
<dbReference type="GO" id="GO:0006564">
    <property type="term" value="P:L-serine biosynthetic process"/>
    <property type="evidence" value="ECO:0007669"/>
    <property type="project" value="UniProtKB-UniRule"/>
</dbReference>
<feature type="binding site" evidence="11">
    <location>
        <position position="151"/>
    </location>
    <ligand>
        <name>pyridoxal 5'-phosphate</name>
        <dbReference type="ChEBI" id="CHEBI:597326"/>
    </ligand>
</feature>
<dbReference type="RefSeq" id="WP_113030569.1">
    <property type="nucleotide sequence ID" value="NZ_QMFB01000004.1"/>
</dbReference>
<comment type="pathway">
    <text evidence="2 11">Amino-acid biosynthesis; L-serine biosynthesis; L-serine from 3-phospho-D-glycerate: step 2/3.</text>
</comment>
<feature type="binding site" evidence="11">
    <location>
        <begin position="75"/>
        <end position="76"/>
    </location>
    <ligand>
        <name>pyridoxal 5'-phosphate</name>
        <dbReference type="ChEBI" id="CHEBI:597326"/>
    </ligand>
</feature>
<feature type="binding site" evidence="11">
    <location>
        <position position="193"/>
    </location>
    <ligand>
        <name>pyridoxal 5'-phosphate</name>
        <dbReference type="ChEBI" id="CHEBI:597326"/>
    </ligand>
</feature>
<evidence type="ECO:0000256" key="5">
    <source>
        <dbReference type="ARBA" id="ARBA00022605"/>
    </source>
</evidence>
<keyword evidence="11" id="KW-0963">Cytoplasm</keyword>
<evidence type="ECO:0000256" key="6">
    <source>
        <dbReference type="ARBA" id="ARBA00022679"/>
    </source>
</evidence>
<comment type="subcellular location">
    <subcellularLocation>
        <location evidence="11">Cytoplasm</location>
    </subcellularLocation>
</comment>
<keyword evidence="5 11" id="KW-0028">Amino-acid biosynthesis</keyword>
<dbReference type="OrthoDB" id="9809412at2"/>
<dbReference type="Proteomes" id="UP000250369">
    <property type="component" value="Unassembled WGS sequence"/>
</dbReference>
<keyword evidence="14" id="KW-1185">Reference proteome</keyword>
<feature type="binding site" evidence="11">
    <location>
        <position position="41"/>
    </location>
    <ligand>
        <name>L-glutamate</name>
        <dbReference type="ChEBI" id="CHEBI:29985"/>
    </ligand>
</feature>
<dbReference type="UniPathway" id="UPA00135">
    <property type="reaction ID" value="UER00197"/>
</dbReference>
<evidence type="ECO:0000256" key="8">
    <source>
        <dbReference type="ARBA" id="ARBA00023299"/>
    </source>
</evidence>
<evidence type="ECO:0000256" key="4">
    <source>
        <dbReference type="ARBA" id="ARBA00022576"/>
    </source>
</evidence>
<dbReference type="InterPro" id="IPR015424">
    <property type="entry name" value="PyrdxlP-dep_Trfase"/>
</dbReference>
<dbReference type="PIRSF" id="PIRSF000525">
    <property type="entry name" value="SerC"/>
    <property type="match status" value="1"/>
</dbReference>
<comment type="caution">
    <text evidence="13">The sequence shown here is derived from an EMBL/GenBank/DDBJ whole genome shotgun (WGS) entry which is preliminary data.</text>
</comment>
<dbReference type="PANTHER" id="PTHR43247">
    <property type="entry name" value="PHOSPHOSERINE AMINOTRANSFERASE"/>
    <property type="match status" value="1"/>
</dbReference>
<keyword evidence="4 11" id="KW-0032">Aminotransferase</keyword>
<comment type="cofactor">
    <cofactor evidence="11">
        <name>pyridoxal 5'-phosphate</name>
        <dbReference type="ChEBI" id="CHEBI:597326"/>
    </cofactor>
    <text evidence="11">Binds 1 pyridoxal phosphate per subunit.</text>
</comment>
<dbReference type="EMBL" id="QMFB01000004">
    <property type="protein sequence ID" value="RAV21478.1"/>
    <property type="molecule type" value="Genomic_DNA"/>
</dbReference>
<dbReference type="InterPro" id="IPR022278">
    <property type="entry name" value="Pser_aminoTfrase"/>
</dbReference>
<dbReference type="Gene3D" id="3.40.640.10">
    <property type="entry name" value="Type I PLP-dependent aspartate aminotransferase-like (Major domain)"/>
    <property type="match status" value="1"/>
</dbReference>
<keyword evidence="6 11" id="KW-0808">Transferase</keyword>
<reference evidence="13 14" key="1">
    <citation type="journal article" date="2009" name="Int. J. Syst. Evol. Microbiol.">
        <title>Paenibacillus contaminans sp. nov., isolated from a contaminated laboratory plate.</title>
        <authorList>
            <person name="Chou J.H."/>
            <person name="Lee J.H."/>
            <person name="Lin M.C."/>
            <person name="Chang P.S."/>
            <person name="Arun A.B."/>
            <person name="Young C.C."/>
            <person name="Chen W.M."/>
        </authorList>
    </citation>
    <scope>NUCLEOTIDE SEQUENCE [LARGE SCALE GENOMIC DNA]</scope>
    <source>
        <strain evidence="13 14">CKOBP-6</strain>
    </source>
</reference>
<evidence type="ECO:0000313" key="13">
    <source>
        <dbReference type="EMBL" id="RAV21478.1"/>
    </source>
</evidence>
<proteinExistence type="inferred from homology"/>
<dbReference type="Gene3D" id="3.90.1150.10">
    <property type="entry name" value="Aspartate Aminotransferase, domain 1"/>
    <property type="match status" value="1"/>
</dbReference>
<evidence type="ECO:0000256" key="7">
    <source>
        <dbReference type="ARBA" id="ARBA00022898"/>
    </source>
</evidence>
<feature type="modified residue" description="N6-(pyridoxal phosphate)lysine" evidence="11">
    <location>
        <position position="194"/>
    </location>
</feature>
<sequence>MTTINFSAGPGALPKSVLKQIQSELFSYKNSGASVMELSHRSSEIIELIEETVEGFKRLLELDDDWEVMLLQGGGTLQFSMVPLNLSREGDLIEYADTGYWSKKAINEAKLCKRKVSVVGFGSDIDTSLPVIDSACTSGSARYLHLCSNNTVEGTQFRDFPDIGTPLVLDVSSDMLSYRMNLDNVSCIYAHAQKNIGLSGLTVVAVRKKYILENNDIPQLLQYRSHIESKSNYHTPPVFSIYVANLMQKWLENEIGGVAAMEEINNQKAKLLYDSIDASNMFRCPVGVNYRSKMNIVFTTGHEETDDKFVAFCKERNIIGVAGHRSQKRLRASLYNAVTIEDVKALTEVISLFEKQAYVYSSHAQFK</sequence>
<dbReference type="InterPro" id="IPR015422">
    <property type="entry name" value="PyrdxlP-dep_Trfase_small"/>
</dbReference>
<comment type="caution">
    <text evidence="11">Lacks conserved residue(s) required for the propagation of feature annotation.</text>
</comment>
<dbReference type="SUPFAM" id="SSF53383">
    <property type="entry name" value="PLP-dependent transferases"/>
    <property type="match status" value="1"/>
</dbReference>
<dbReference type="NCBIfam" id="NF003764">
    <property type="entry name" value="PRK05355.1"/>
    <property type="match status" value="1"/>
</dbReference>
<name>A0A329MPT0_9BACL</name>
<evidence type="ECO:0000256" key="2">
    <source>
        <dbReference type="ARBA" id="ARBA00005099"/>
    </source>
</evidence>
<dbReference type="GO" id="GO:0004648">
    <property type="term" value="F:O-phospho-L-serine:2-oxoglutarate aminotransferase activity"/>
    <property type="evidence" value="ECO:0007669"/>
    <property type="project" value="UniProtKB-UniRule"/>
</dbReference>